<evidence type="ECO:0000313" key="7">
    <source>
        <dbReference type="Proteomes" id="UP001460270"/>
    </source>
</evidence>
<dbReference type="SMART" id="SM00409">
    <property type="entry name" value="IG"/>
    <property type="match status" value="9"/>
</dbReference>
<dbReference type="GO" id="GO:0007166">
    <property type="term" value="P:cell surface receptor signaling pathway"/>
    <property type="evidence" value="ECO:0007669"/>
    <property type="project" value="TreeGrafter"/>
</dbReference>
<proteinExistence type="predicted"/>
<feature type="domain" description="Ig-like" evidence="5">
    <location>
        <begin position="362"/>
        <end position="443"/>
    </location>
</feature>
<protein>
    <recommendedName>
        <fullName evidence="5">Ig-like domain-containing protein</fullName>
    </recommendedName>
</protein>
<dbReference type="GO" id="GO:0009897">
    <property type="term" value="C:external side of plasma membrane"/>
    <property type="evidence" value="ECO:0007669"/>
    <property type="project" value="TreeGrafter"/>
</dbReference>
<dbReference type="InterPro" id="IPR003598">
    <property type="entry name" value="Ig_sub2"/>
</dbReference>
<dbReference type="InterPro" id="IPR007110">
    <property type="entry name" value="Ig-like_dom"/>
</dbReference>
<dbReference type="AlphaFoldDB" id="A0AAW0NVS5"/>
<dbReference type="InterPro" id="IPR036179">
    <property type="entry name" value="Ig-like_dom_sf"/>
</dbReference>
<organism evidence="6 7">
    <name type="scientific">Mugilogobius chulae</name>
    <name type="common">yellowstripe goby</name>
    <dbReference type="NCBI Taxonomy" id="88201"/>
    <lineage>
        <taxon>Eukaryota</taxon>
        <taxon>Metazoa</taxon>
        <taxon>Chordata</taxon>
        <taxon>Craniata</taxon>
        <taxon>Vertebrata</taxon>
        <taxon>Euteleostomi</taxon>
        <taxon>Actinopterygii</taxon>
        <taxon>Neopterygii</taxon>
        <taxon>Teleostei</taxon>
        <taxon>Neoteleostei</taxon>
        <taxon>Acanthomorphata</taxon>
        <taxon>Gobiaria</taxon>
        <taxon>Gobiiformes</taxon>
        <taxon>Gobioidei</taxon>
        <taxon>Gobiidae</taxon>
        <taxon>Gobionellinae</taxon>
        <taxon>Mugilogobius</taxon>
    </lineage>
</organism>
<feature type="domain" description="Ig-like" evidence="5">
    <location>
        <begin position="445"/>
        <end position="525"/>
    </location>
</feature>
<dbReference type="GO" id="GO:0006955">
    <property type="term" value="P:immune response"/>
    <property type="evidence" value="ECO:0007669"/>
    <property type="project" value="TreeGrafter"/>
</dbReference>
<dbReference type="InterPro" id="IPR050488">
    <property type="entry name" value="Ig_Fc_receptor"/>
</dbReference>
<evidence type="ECO:0000256" key="3">
    <source>
        <dbReference type="SAM" id="Phobius"/>
    </source>
</evidence>
<keyword evidence="1 4" id="KW-0732">Signal</keyword>
<evidence type="ECO:0000313" key="6">
    <source>
        <dbReference type="EMBL" id="KAK7910052.1"/>
    </source>
</evidence>
<dbReference type="PANTHER" id="PTHR11481:SF64">
    <property type="entry name" value="FC RECEPTOR-LIKE PROTEIN 4"/>
    <property type="match status" value="1"/>
</dbReference>
<sequence length="834" mass="94590">MHVLVLFLTLHLGFSPTLVKPERNFPRVVPSQLQLFEYSSLTVTCEGFFNDKTKWRVLRSVKSGSKSPCNTGNLFGQCYITTLYPADSGEYWCENKNGLKSEKVRIVVTAGNVTLESPVHPVIVGDTVTLRCIEKQELKTTKFDFYKNGVPVHTSSTGEMTFHNISVSDQGRYKCGISENQFSEENLLRVRAVFLETPDQPVTEGQNVSLFCKDKMAASKYMSFFYKDDKLIGNSLIGKLTLNKVSKSDEGVYKCKTSEDRESEEQWLAVRERTVPRIVLSKRQFFVYTNLTVTCGGYFNDMTKWRVLRSNTVEKRSPCNKNSNTFGSCHIAMLYPADSGEYWCESEDRRRSESVWITVTVANVILESPVHPVIDGDSVTIFCTEKRKKKKTASTKFDFYKDGVCVHTSSTGEMTLHNISVSDQGRYKCNISENKFSEENLLQVKAVFLESPDQPVSEGENVTLFCRDKMAASNYTSLFYKDDQMIGNSSSGTITLDKISKSDEGVYKCQTSEDRESEEQWLAVRADNNLTSKTLPKELFLTALVALPLLLFLLGFIYKKYRERTFPRIVVSKLQYFEYTSLNMTCEGFFKDKIKWRVVRDIKTKNKSPCDKDSSHYGACHIAMLYISDSGEYWCESEDGKSESVTITVTAANVILVSPVRPVMVGDNVTLNCLVTKNYKRSKKFDFYKDGVYYHTSPTGEMTLHNISVSDQGRYKCNIRENKFSEENLLQVKTVFLESPDQPVSEGENVTLFCRDKMAASNYTSSFYKDDEMIGKSSTGMMTLAKVSKSNEGVYKCQTSEDRESEEQWLAVTVRDRLTIVAPSSGDPSQDKRG</sequence>
<keyword evidence="3" id="KW-0812">Transmembrane</keyword>
<keyword evidence="3" id="KW-0472">Membrane</keyword>
<dbReference type="EMBL" id="JBBPFD010000010">
    <property type="protein sequence ID" value="KAK7910052.1"/>
    <property type="molecule type" value="Genomic_DNA"/>
</dbReference>
<accession>A0AAW0NVS5</accession>
<dbReference type="PROSITE" id="PS50835">
    <property type="entry name" value="IG_LIKE"/>
    <property type="match status" value="6"/>
</dbReference>
<dbReference type="Gene3D" id="2.60.40.10">
    <property type="entry name" value="Immunoglobulins"/>
    <property type="match status" value="8"/>
</dbReference>
<evidence type="ECO:0000256" key="2">
    <source>
        <dbReference type="ARBA" id="ARBA00023157"/>
    </source>
</evidence>
<gene>
    <name evidence="6" type="ORF">WMY93_014736</name>
</gene>
<feature type="signal peptide" evidence="4">
    <location>
        <begin position="1"/>
        <end position="19"/>
    </location>
</feature>
<dbReference type="SMART" id="SM00408">
    <property type="entry name" value="IGc2"/>
    <property type="match status" value="7"/>
</dbReference>
<evidence type="ECO:0000259" key="5">
    <source>
        <dbReference type="PROSITE" id="PS50835"/>
    </source>
</evidence>
<dbReference type="InterPro" id="IPR003599">
    <property type="entry name" value="Ig_sub"/>
</dbReference>
<keyword evidence="3" id="KW-1133">Transmembrane helix</keyword>
<dbReference type="Pfam" id="PF13895">
    <property type="entry name" value="Ig_2"/>
    <property type="match status" value="5"/>
</dbReference>
<dbReference type="SUPFAM" id="SSF48726">
    <property type="entry name" value="Immunoglobulin"/>
    <property type="match status" value="8"/>
</dbReference>
<evidence type="ECO:0000256" key="1">
    <source>
        <dbReference type="ARBA" id="ARBA00022729"/>
    </source>
</evidence>
<feature type="domain" description="Ig-like" evidence="5">
    <location>
        <begin position="192"/>
        <end position="271"/>
    </location>
</feature>
<comment type="caution">
    <text evidence="6">The sequence shown here is derived from an EMBL/GenBank/DDBJ whole genome shotgun (WGS) entry which is preliminary data.</text>
</comment>
<feature type="domain" description="Ig-like" evidence="5">
    <location>
        <begin position="125"/>
        <end position="191"/>
    </location>
</feature>
<keyword evidence="7" id="KW-1185">Reference proteome</keyword>
<name>A0AAW0NVS5_9GOBI</name>
<dbReference type="Proteomes" id="UP001460270">
    <property type="component" value="Unassembled WGS sequence"/>
</dbReference>
<evidence type="ECO:0000256" key="4">
    <source>
        <dbReference type="SAM" id="SignalP"/>
    </source>
</evidence>
<dbReference type="InterPro" id="IPR013783">
    <property type="entry name" value="Ig-like_fold"/>
</dbReference>
<feature type="domain" description="Ig-like" evidence="5">
    <location>
        <begin position="652"/>
        <end position="731"/>
    </location>
</feature>
<keyword evidence="2" id="KW-1015">Disulfide bond</keyword>
<feature type="chain" id="PRO_5043497347" description="Ig-like domain-containing protein" evidence="4">
    <location>
        <begin position="20"/>
        <end position="834"/>
    </location>
</feature>
<dbReference type="PANTHER" id="PTHR11481">
    <property type="entry name" value="IMMUNOGLOBULIN FC RECEPTOR"/>
    <property type="match status" value="1"/>
</dbReference>
<feature type="domain" description="Ig-like" evidence="5">
    <location>
        <begin position="733"/>
        <end position="813"/>
    </location>
</feature>
<feature type="transmembrane region" description="Helical" evidence="3">
    <location>
        <begin position="539"/>
        <end position="558"/>
    </location>
</feature>
<reference evidence="7" key="1">
    <citation type="submission" date="2024-04" db="EMBL/GenBank/DDBJ databases">
        <title>Salinicola lusitanus LLJ914,a marine bacterium isolated from the Okinawa Trough.</title>
        <authorList>
            <person name="Li J."/>
        </authorList>
    </citation>
    <scope>NUCLEOTIDE SEQUENCE [LARGE SCALE GENOMIC DNA]</scope>
</reference>
<dbReference type="GO" id="GO:0004888">
    <property type="term" value="F:transmembrane signaling receptor activity"/>
    <property type="evidence" value="ECO:0007669"/>
    <property type="project" value="TreeGrafter"/>
</dbReference>